<feature type="transmembrane region" description="Helical" evidence="11">
    <location>
        <begin position="111"/>
        <end position="132"/>
    </location>
</feature>
<evidence type="ECO:0000256" key="3">
    <source>
        <dbReference type="ARBA" id="ARBA00022507"/>
    </source>
</evidence>
<evidence type="ECO:0000256" key="1">
    <source>
        <dbReference type="ARBA" id="ARBA00004141"/>
    </source>
</evidence>
<dbReference type="PANTHER" id="PTHR28097">
    <property type="entry name" value="PHEROMONE A FACTOR RECEPTOR"/>
    <property type="match status" value="1"/>
</dbReference>
<evidence type="ECO:0000256" key="8">
    <source>
        <dbReference type="ARBA" id="ARBA00023170"/>
    </source>
</evidence>
<dbReference type="Proteomes" id="UP001303115">
    <property type="component" value="Unassembled WGS sequence"/>
</dbReference>
<evidence type="ECO:0000256" key="6">
    <source>
        <dbReference type="ARBA" id="ARBA00023040"/>
    </source>
</evidence>
<comment type="subcellular location">
    <subcellularLocation>
        <location evidence="1">Membrane</location>
        <topology evidence="1">Multi-pass membrane protein</topology>
    </subcellularLocation>
</comment>
<evidence type="ECO:0000256" key="2">
    <source>
        <dbReference type="ARBA" id="ARBA00011085"/>
    </source>
</evidence>
<evidence type="ECO:0000256" key="9">
    <source>
        <dbReference type="ARBA" id="ARBA00023224"/>
    </source>
</evidence>
<evidence type="ECO:0008006" key="14">
    <source>
        <dbReference type="Google" id="ProtNLM"/>
    </source>
</evidence>
<dbReference type="PANTHER" id="PTHR28097:SF1">
    <property type="entry name" value="PHEROMONE A FACTOR RECEPTOR"/>
    <property type="match status" value="1"/>
</dbReference>
<sequence length="598" mass="65816">MASTNSTLPPNRWAVYGFTTTPEERIGPGAPYASPALQANLFFRVFLGIVSLFVTWVPARLLWRNGEFGGTVFCIMLLVLNLITVVNALIWRNNNVQTWWAGHGWCDIQTYTFFALHTAFNICMFEIMRSLASKVALNRTIKPTRSERRRQHIVSALIIFTVPVIQVILTYFSTVSRYNVSTLVGCSAVYYPNWIYLVFYIIPTPVFAVLAAYMAGLTFYRYRKIEKVTREVALSQDGVAAARQDRVRKKLYFMTLACIIVVLPLVLVLLFRNIVEGAPWNLPYDFDALHFGPDPFNAYFISFTTTNMMSFTSLNIAFIAEVAGIAVFIPFGITPVALNMYREMLLAVGLGYLFPKLKQDSSISTRKDSLLPTAEQVSLASRSGTGRAHSSSMTQQHQPKDFTMCGVDPLPYPEKTVSASSTTNHNNPWLDLTATELDNATAQIEAGSPPLSRNPYTTILPTPFAKPPPKFPALHIPSLHTLPTPAPSTSTHHTQSSIPWSASPHPAAAITPLVGVDTRVWADENPSSSRRMRIGGTAAADLESGLGSREGGRARGVVVETSIARQSMDLQDADGGDLDGEYRVGVVGCGRRDSTAAS</sequence>
<dbReference type="AlphaFoldDB" id="A0AAN6PNB3"/>
<keyword evidence="4 11" id="KW-0812">Transmembrane</keyword>
<organism evidence="12 13">
    <name type="scientific">Parachaetomium inaequale</name>
    <dbReference type="NCBI Taxonomy" id="2588326"/>
    <lineage>
        <taxon>Eukaryota</taxon>
        <taxon>Fungi</taxon>
        <taxon>Dikarya</taxon>
        <taxon>Ascomycota</taxon>
        <taxon>Pezizomycotina</taxon>
        <taxon>Sordariomycetes</taxon>
        <taxon>Sordariomycetidae</taxon>
        <taxon>Sordariales</taxon>
        <taxon>Chaetomiaceae</taxon>
        <taxon>Parachaetomium</taxon>
    </lineage>
</organism>
<feature type="region of interest" description="Disordered" evidence="10">
    <location>
        <begin position="374"/>
        <end position="406"/>
    </location>
</feature>
<keyword evidence="5 11" id="KW-1133">Transmembrane helix</keyword>
<evidence type="ECO:0000256" key="4">
    <source>
        <dbReference type="ARBA" id="ARBA00022692"/>
    </source>
</evidence>
<protein>
    <recommendedName>
        <fullName evidence="14">Pheromone receptor</fullName>
    </recommendedName>
</protein>
<dbReference type="InterPro" id="IPR001499">
    <property type="entry name" value="GPCR_STE3"/>
</dbReference>
<reference evidence="13" key="1">
    <citation type="journal article" date="2023" name="Mol. Phylogenet. Evol.">
        <title>Genome-scale phylogeny and comparative genomics of the fungal order Sordariales.</title>
        <authorList>
            <person name="Hensen N."/>
            <person name="Bonometti L."/>
            <person name="Westerberg I."/>
            <person name="Brannstrom I.O."/>
            <person name="Guillou S."/>
            <person name="Cros-Aarteil S."/>
            <person name="Calhoun S."/>
            <person name="Haridas S."/>
            <person name="Kuo A."/>
            <person name="Mondo S."/>
            <person name="Pangilinan J."/>
            <person name="Riley R."/>
            <person name="LaButti K."/>
            <person name="Andreopoulos B."/>
            <person name="Lipzen A."/>
            <person name="Chen C."/>
            <person name="Yan M."/>
            <person name="Daum C."/>
            <person name="Ng V."/>
            <person name="Clum A."/>
            <person name="Steindorff A."/>
            <person name="Ohm R.A."/>
            <person name="Martin F."/>
            <person name="Silar P."/>
            <person name="Natvig D.O."/>
            <person name="Lalanne C."/>
            <person name="Gautier V."/>
            <person name="Ament-Velasquez S.L."/>
            <person name="Kruys A."/>
            <person name="Hutchinson M.I."/>
            <person name="Powell A.J."/>
            <person name="Barry K."/>
            <person name="Miller A.N."/>
            <person name="Grigoriev I.V."/>
            <person name="Debuchy R."/>
            <person name="Gladieux P."/>
            <person name="Hiltunen Thoren M."/>
            <person name="Johannesson H."/>
        </authorList>
    </citation>
    <scope>NUCLEOTIDE SEQUENCE [LARGE SCALE GENOMIC DNA]</scope>
    <source>
        <strain evidence="13">CBS 284.82</strain>
    </source>
</reference>
<dbReference type="EMBL" id="MU854330">
    <property type="protein sequence ID" value="KAK4043185.1"/>
    <property type="molecule type" value="Genomic_DNA"/>
</dbReference>
<keyword evidence="13" id="KW-1185">Reference proteome</keyword>
<name>A0AAN6PNB3_9PEZI</name>
<dbReference type="GO" id="GO:0005886">
    <property type="term" value="C:plasma membrane"/>
    <property type="evidence" value="ECO:0007669"/>
    <property type="project" value="TreeGrafter"/>
</dbReference>
<dbReference type="Pfam" id="PF02076">
    <property type="entry name" value="STE3"/>
    <property type="match status" value="1"/>
</dbReference>
<feature type="compositionally biased region" description="Polar residues" evidence="10">
    <location>
        <begin position="375"/>
        <end position="397"/>
    </location>
</feature>
<accession>A0AAN6PNB3</accession>
<keyword evidence="3" id="KW-0589">Pheromone response</keyword>
<keyword evidence="9" id="KW-0807">Transducer</keyword>
<comment type="similarity">
    <text evidence="2">Belongs to the G-protein coupled receptor 4 family.</text>
</comment>
<feature type="transmembrane region" description="Helical" evidence="11">
    <location>
        <begin position="153"/>
        <end position="174"/>
    </location>
</feature>
<feature type="transmembrane region" description="Helical" evidence="11">
    <location>
        <begin position="316"/>
        <end position="338"/>
    </location>
</feature>
<feature type="transmembrane region" description="Helical" evidence="11">
    <location>
        <begin position="70"/>
        <end position="91"/>
    </location>
</feature>
<dbReference type="GO" id="GO:0004932">
    <property type="term" value="F:mating-type factor pheromone receptor activity"/>
    <property type="evidence" value="ECO:0007669"/>
    <property type="project" value="InterPro"/>
</dbReference>
<evidence type="ECO:0000313" key="12">
    <source>
        <dbReference type="EMBL" id="KAK4043185.1"/>
    </source>
</evidence>
<keyword evidence="7 11" id="KW-0472">Membrane</keyword>
<evidence type="ECO:0000256" key="11">
    <source>
        <dbReference type="SAM" id="Phobius"/>
    </source>
</evidence>
<evidence type="ECO:0000313" key="13">
    <source>
        <dbReference type="Proteomes" id="UP001303115"/>
    </source>
</evidence>
<dbReference type="CDD" id="cd14966">
    <property type="entry name" value="7tmD_STE3"/>
    <property type="match status" value="1"/>
</dbReference>
<comment type="caution">
    <text evidence="12">The sequence shown here is derived from an EMBL/GenBank/DDBJ whole genome shotgun (WGS) entry which is preliminary data.</text>
</comment>
<keyword evidence="8" id="KW-0675">Receptor</keyword>
<feature type="transmembrane region" description="Helical" evidence="11">
    <location>
        <begin position="41"/>
        <end position="63"/>
    </location>
</feature>
<proteinExistence type="inferred from homology"/>
<dbReference type="GO" id="GO:0000750">
    <property type="term" value="P:pheromone-dependent signal transduction involved in conjugation with cellular fusion"/>
    <property type="evidence" value="ECO:0007669"/>
    <property type="project" value="TreeGrafter"/>
</dbReference>
<keyword evidence="6" id="KW-0297">G-protein coupled receptor</keyword>
<evidence type="ECO:0000256" key="7">
    <source>
        <dbReference type="ARBA" id="ARBA00023136"/>
    </source>
</evidence>
<gene>
    <name evidence="12" type="ORF">C8A01DRAFT_32675</name>
</gene>
<evidence type="ECO:0000256" key="10">
    <source>
        <dbReference type="SAM" id="MobiDB-lite"/>
    </source>
</evidence>
<feature type="transmembrane region" description="Helical" evidence="11">
    <location>
        <begin position="194"/>
        <end position="220"/>
    </location>
</feature>
<feature type="transmembrane region" description="Helical" evidence="11">
    <location>
        <begin position="251"/>
        <end position="271"/>
    </location>
</feature>
<evidence type="ECO:0000256" key="5">
    <source>
        <dbReference type="ARBA" id="ARBA00022989"/>
    </source>
</evidence>